<proteinExistence type="inferred from homology"/>
<keyword evidence="9" id="KW-1185">Reference proteome</keyword>
<organism evidence="8 9">
    <name type="scientific">Hermanssonia centrifuga</name>
    <dbReference type="NCBI Taxonomy" id="98765"/>
    <lineage>
        <taxon>Eukaryota</taxon>
        <taxon>Fungi</taxon>
        <taxon>Dikarya</taxon>
        <taxon>Basidiomycota</taxon>
        <taxon>Agaricomycotina</taxon>
        <taxon>Agaricomycetes</taxon>
        <taxon>Polyporales</taxon>
        <taxon>Meruliaceae</taxon>
        <taxon>Hermanssonia</taxon>
    </lineage>
</organism>
<evidence type="ECO:0000256" key="1">
    <source>
        <dbReference type="ARBA" id="ARBA00001947"/>
    </source>
</evidence>
<evidence type="ECO:0000256" key="4">
    <source>
        <dbReference type="ARBA" id="ARBA00022833"/>
    </source>
</evidence>
<dbReference type="EMBL" id="MLYV02001159">
    <property type="protein sequence ID" value="PSR72530.1"/>
    <property type="molecule type" value="Genomic_DNA"/>
</dbReference>
<evidence type="ECO:0000256" key="6">
    <source>
        <dbReference type="ARBA" id="ARBA00023027"/>
    </source>
</evidence>
<evidence type="ECO:0000313" key="9">
    <source>
        <dbReference type="Proteomes" id="UP000186601"/>
    </source>
</evidence>
<dbReference type="Pfam" id="PF08240">
    <property type="entry name" value="ADH_N"/>
    <property type="match status" value="1"/>
</dbReference>
<evidence type="ECO:0000313" key="8">
    <source>
        <dbReference type="EMBL" id="PSR72530.1"/>
    </source>
</evidence>
<dbReference type="GO" id="GO:0004022">
    <property type="term" value="F:alcohol dehydrogenase (NAD+) activity"/>
    <property type="evidence" value="ECO:0007669"/>
    <property type="project" value="TreeGrafter"/>
</dbReference>
<dbReference type="AlphaFoldDB" id="A0A2R6NJH4"/>
<accession>A0A2R6NJH4</accession>
<dbReference type="InterPro" id="IPR013149">
    <property type="entry name" value="ADH-like_C"/>
</dbReference>
<keyword evidence="3" id="KW-0479">Metal-binding</keyword>
<reference evidence="8 9" key="1">
    <citation type="submission" date="2018-02" db="EMBL/GenBank/DDBJ databases">
        <title>Genome sequence of the basidiomycete white-rot fungus Phlebia centrifuga.</title>
        <authorList>
            <person name="Granchi Z."/>
            <person name="Peng M."/>
            <person name="de Vries R.P."/>
            <person name="Hilden K."/>
            <person name="Makela M.R."/>
            <person name="Grigoriev I."/>
            <person name="Riley R."/>
        </authorList>
    </citation>
    <scope>NUCLEOTIDE SEQUENCE [LARGE SCALE GENOMIC DNA]</scope>
    <source>
        <strain evidence="8 9">FBCC195</strain>
    </source>
</reference>
<dbReference type="GO" id="GO:0005737">
    <property type="term" value="C:cytoplasm"/>
    <property type="evidence" value="ECO:0007669"/>
    <property type="project" value="TreeGrafter"/>
</dbReference>
<dbReference type="GO" id="GO:0046872">
    <property type="term" value="F:metal ion binding"/>
    <property type="evidence" value="ECO:0007669"/>
    <property type="project" value="UniProtKB-KW"/>
</dbReference>
<keyword evidence="6" id="KW-0520">NAD</keyword>
<evidence type="ECO:0000256" key="3">
    <source>
        <dbReference type="ARBA" id="ARBA00022723"/>
    </source>
</evidence>
<dbReference type="InterPro" id="IPR013154">
    <property type="entry name" value="ADH-like_N"/>
</dbReference>
<dbReference type="Gene3D" id="3.40.50.720">
    <property type="entry name" value="NAD(P)-binding Rossmann-like Domain"/>
    <property type="match status" value="1"/>
</dbReference>
<comment type="cofactor">
    <cofactor evidence="1">
        <name>Zn(2+)</name>
        <dbReference type="ChEBI" id="CHEBI:29105"/>
    </cofactor>
</comment>
<dbReference type="SUPFAM" id="SSF51735">
    <property type="entry name" value="NAD(P)-binding Rossmann-fold domains"/>
    <property type="match status" value="1"/>
</dbReference>
<dbReference type="SUPFAM" id="SSF50129">
    <property type="entry name" value="GroES-like"/>
    <property type="match status" value="1"/>
</dbReference>
<evidence type="ECO:0000259" key="7">
    <source>
        <dbReference type="SMART" id="SM00829"/>
    </source>
</evidence>
<evidence type="ECO:0000256" key="2">
    <source>
        <dbReference type="ARBA" id="ARBA00008072"/>
    </source>
</evidence>
<dbReference type="InterPro" id="IPR011032">
    <property type="entry name" value="GroES-like_sf"/>
</dbReference>
<evidence type="ECO:0000256" key="5">
    <source>
        <dbReference type="ARBA" id="ARBA00023002"/>
    </source>
</evidence>
<name>A0A2R6NJH4_9APHY</name>
<keyword evidence="4" id="KW-0862">Zinc</keyword>
<dbReference type="InterPro" id="IPR036291">
    <property type="entry name" value="NAD(P)-bd_dom_sf"/>
</dbReference>
<dbReference type="InterPro" id="IPR020843">
    <property type="entry name" value="ER"/>
</dbReference>
<dbReference type="FunFam" id="3.40.50.720:FF:000039">
    <property type="entry name" value="Alcohol dehydrogenase AdhP"/>
    <property type="match status" value="1"/>
</dbReference>
<keyword evidence="5" id="KW-0560">Oxidoreductase</keyword>
<comment type="similarity">
    <text evidence="2">Belongs to the zinc-containing alcohol dehydrogenase family.</text>
</comment>
<comment type="caution">
    <text evidence="8">The sequence shown here is derived from an EMBL/GenBank/DDBJ whole genome shotgun (WGS) entry which is preliminary data.</text>
</comment>
<feature type="domain" description="Enoyl reductase (ER)" evidence="7">
    <location>
        <begin position="17"/>
        <end position="335"/>
    </location>
</feature>
<dbReference type="STRING" id="98765.A0A2R6NJH4"/>
<dbReference type="Gene3D" id="3.90.180.10">
    <property type="entry name" value="Medium-chain alcohol dehydrogenases, catalytic domain"/>
    <property type="match status" value="1"/>
</dbReference>
<dbReference type="PANTHER" id="PTHR42940">
    <property type="entry name" value="ALCOHOL DEHYDROGENASE 1-RELATED"/>
    <property type="match status" value="1"/>
</dbReference>
<dbReference type="SMART" id="SM00829">
    <property type="entry name" value="PKS_ER"/>
    <property type="match status" value="1"/>
</dbReference>
<sequence length="340" mass="36329">MSHPQTYIVYRFEEKDGDLKRAEVAWKDPKAGEVIVKVLACGVCGTDDHVRAGMFPTPFPRVPGHEIVGDIVAVPEGETVYKVGDRVGSGWHGGQCGRCDNCGAGDFIVCEKQDINGVFRDGGYAEYTALRVEALTRVPTDMDPAEVAPLFCAGVTTFNAIRNMKIRAGEIAAVQGIGGLGHLAIQYCRAMGFRTVALSSGASKEELARKLGAHDYIDGSKVDAAKALQAMGGAKVIVATAPSSGSIQKLLPGLGLEGQLLILGISDDVTTINFTSLIAKRQSIIGWPAGTAKDADDTIKFSRLQNVNCMVERFPLDKAQEAYDHKTSAKFRAVIVPHHA</sequence>
<dbReference type="Proteomes" id="UP000186601">
    <property type="component" value="Unassembled WGS sequence"/>
</dbReference>
<dbReference type="CDD" id="cd08296">
    <property type="entry name" value="CAD_like"/>
    <property type="match status" value="1"/>
</dbReference>
<dbReference type="PANTHER" id="PTHR42940:SF7">
    <property type="entry name" value="ALCOHOL DEHYDROGENASE-LIKE N-TERMINAL DOMAIN-CONTAINING PROTEIN"/>
    <property type="match status" value="1"/>
</dbReference>
<protein>
    <recommendedName>
        <fullName evidence="7">Enoyl reductase (ER) domain-containing protein</fullName>
    </recommendedName>
</protein>
<dbReference type="Pfam" id="PF00107">
    <property type="entry name" value="ADH_zinc_N"/>
    <property type="match status" value="1"/>
</dbReference>
<gene>
    <name evidence="8" type="ORF">PHLCEN_2v11600</name>
</gene>
<dbReference type="OrthoDB" id="1560166at2759"/>